<proteinExistence type="predicted"/>
<dbReference type="Gene3D" id="3.40.50.410">
    <property type="entry name" value="von Willebrand factor, type A domain"/>
    <property type="match status" value="1"/>
</dbReference>
<dbReference type="RefSeq" id="WP_189378103.1">
    <property type="nucleotide sequence ID" value="NZ_BNAH01000007.1"/>
</dbReference>
<dbReference type="PANTHER" id="PTHR33608">
    <property type="entry name" value="BLL2464 PROTEIN"/>
    <property type="match status" value="1"/>
</dbReference>
<organism evidence="2 3">
    <name type="scientific">Thalassotalea profundi</name>
    <dbReference type="NCBI Taxonomy" id="2036687"/>
    <lineage>
        <taxon>Bacteria</taxon>
        <taxon>Pseudomonadati</taxon>
        <taxon>Pseudomonadota</taxon>
        <taxon>Gammaproteobacteria</taxon>
        <taxon>Alteromonadales</taxon>
        <taxon>Colwelliaceae</taxon>
        <taxon>Thalassotalea</taxon>
    </lineage>
</organism>
<dbReference type="InterPro" id="IPR002881">
    <property type="entry name" value="DUF58"/>
</dbReference>
<dbReference type="Pfam" id="PF01882">
    <property type="entry name" value="DUF58"/>
    <property type="match status" value="1"/>
</dbReference>
<protein>
    <recommendedName>
        <fullName evidence="1">DUF58 domain-containing protein</fullName>
    </recommendedName>
</protein>
<gene>
    <name evidence="2" type="ORF">GCM10011501_19690</name>
</gene>
<dbReference type="Proteomes" id="UP000626370">
    <property type="component" value="Unassembled WGS sequence"/>
</dbReference>
<keyword evidence="3" id="KW-1185">Reference proteome</keyword>
<dbReference type="EMBL" id="BNAH01000007">
    <property type="protein sequence ID" value="GHE90361.1"/>
    <property type="molecule type" value="Genomic_DNA"/>
</dbReference>
<sequence>MNNLLDVKALSRSKDLPFVAKTLAQGFLHGSHASVQRGVGIEFSQYRAYEPGDELAKVDWKLFGRTDKYFVREAERESDTNLWFAIDSSASMAHVNQAYKNEVGALSKLYFAKILSATMGYIAQQQGDNVGCLALSSVQPVFLPLMSGYKHWQRLLLSLNKIKAGEHFPHYQHVYAQLQTMRSSGIVFLFSDFYQTHDEIYQLIKQLNHKDLEVIAVQLEANDEVEFDFDDVVRFQDLESQDEYLLSPKVAKKSYMENRGLFNQQLQVFLQKNGLTHWRINIDLPIDEILHQFIQERQRVIMK</sequence>
<reference evidence="3" key="1">
    <citation type="journal article" date="2019" name="Int. J. Syst. Evol. Microbiol.">
        <title>The Global Catalogue of Microorganisms (GCM) 10K type strain sequencing project: providing services to taxonomists for standard genome sequencing and annotation.</title>
        <authorList>
            <consortium name="The Broad Institute Genomics Platform"/>
            <consortium name="The Broad Institute Genome Sequencing Center for Infectious Disease"/>
            <person name="Wu L."/>
            <person name="Ma J."/>
        </authorList>
    </citation>
    <scope>NUCLEOTIDE SEQUENCE [LARGE SCALE GENOMIC DNA]</scope>
    <source>
        <strain evidence="3">CGMCC 1.15922</strain>
    </source>
</reference>
<feature type="domain" description="DUF58" evidence="1">
    <location>
        <begin position="45"/>
        <end position="246"/>
    </location>
</feature>
<accession>A0ABQ3IQ11</accession>
<evidence type="ECO:0000259" key="1">
    <source>
        <dbReference type="Pfam" id="PF01882"/>
    </source>
</evidence>
<evidence type="ECO:0000313" key="2">
    <source>
        <dbReference type="EMBL" id="GHE90361.1"/>
    </source>
</evidence>
<dbReference type="InterPro" id="IPR036465">
    <property type="entry name" value="vWFA_dom_sf"/>
</dbReference>
<dbReference type="PANTHER" id="PTHR33608:SF7">
    <property type="entry name" value="DUF58 DOMAIN-CONTAINING PROTEIN"/>
    <property type="match status" value="1"/>
</dbReference>
<name>A0ABQ3IQ11_9GAMM</name>
<evidence type="ECO:0000313" key="3">
    <source>
        <dbReference type="Proteomes" id="UP000626370"/>
    </source>
</evidence>
<comment type="caution">
    <text evidence="2">The sequence shown here is derived from an EMBL/GenBank/DDBJ whole genome shotgun (WGS) entry which is preliminary data.</text>
</comment>
<dbReference type="SUPFAM" id="SSF53300">
    <property type="entry name" value="vWA-like"/>
    <property type="match status" value="1"/>
</dbReference>